<gene>
    <name evidence="1" type="ordered locus">COPRO5265_1472</name>
</gene>
<accession>B5Y650</accession>
<reference evidence="1 2" key="2">
    <citation type="journal article" date="2014" name="Genome Announc.">
        <title>Complete Genome Sequence of Coprothermobacter proteolyticus DSM 5265.</title>
        <authorList>
            <person name="Alexiev A."/>
            <person name="Coil D.A."/>
            <person name="Badger J.H."/>
            <person name="Enticknap J."/>
            <person name="Ward N."/>
            <person name="Robb F.T."/>
            <person name="Eisen J.A."/>
        </authorList>
    </citation>
    <scope>NUCLEOTIDE SEQUENCE [LARGE SCALE GENOMIC DNA]</scope>
    <source>
        <strain evidence="2">ATCC 35245 / DSM 5265 / OCM 4 / BT</strain>
    </source>
</reference>
<protein>
    <submittedName>
        <fullName evidence="1">Uncharacterized protein</fullName>
    </submittedName>
</protein>
<evidence type="ECO:0000313" key="2">
    <source>
        <dbReference type="Proteomes" id="UP000001732"/>
    </source>
</evidence>
<dbReference type="EMBL" id="CP001145">
    <property type="protein sequence ID" value="ACI17019.1"/>
    <property type="molecule type" value="Genomic_DNA"/>
</dbReference>
<proteinExistence type="predicted"/>
<dbReference type="Proteomes" id="UP000001732">
    <property type="component" value="Chromosome"/>
</dbReference>
<sequence length="32" mass="3553">MLHTLALVHIRTYGELLQAVLPGVIATQSYPF</sequence>
<name>B5Y650_COPPD</name>
<reference evidence="2" key="1">
    <citation type="submission" date="2008-08" db="EMBL/GenBank/DDBJ databases">
        <title>The complete genome sequence of Coprothermobacter proteolyticus strain ATCC 5245 / DSM 5265 / BT.</title>
        <authorList>
            <person name="Dodson R.J."/>
            <person name="Durkin A.S."/>
            <person name="Wu M."/>
            <person name="Eisen J."/>
            <person name="Sutton G."/>
        </authorList>
    </citation>
    <scope>NUCLEOTIDE SEQUENCE [LARGE SCALE GENOMIC DNA]</scope>
    <source>
        <strain evidence="2">ATCC 35245 / DSM 5265 / OCM 4 / BT</strain>
    </source>
</reference>
<dbReference type="AlphaFoldDB" id="B5Y650"/>
<evidence type="ECO:0000313" key="1">
    <source>
        <dbReference type="EMBL" id="ACI17019.1"/>
    </source>
</evidence>
<keyword evidence="2" id="KW-1185">Reference proteome</keyword>
<organism evidence="1 2">
    <name type="scientific">Coprothermobacter proteolyticus (strain ATCC 35245 / DSM 5265 / OCM 4 / BT)</name>
    <dbReference type="NCBI Taxonomy" id="309798"/>
    <lineage>
        <taxon>Bacteria</taxon>
        <taxon>Pseudomonadati</taxon>
        <taxon>Coprothermobacterota</taxon>
        <taxon>Coprothermobacteria</taxon>
        <taxon>Coprothermobacterales</taxon>
        <taxon>Coprothermobacteraceae</taxon>
        <taxon>Coprothermobacter</taxon>
    </lineage>
</organism>